<dbReference type="GO" id="GO:0000480">
    <property type="term" value="P:endonucleolytic cleavage in 5'-ETS of tricistronic rRNA transcript (SSU-rRNA, 5.8S rRNA, LSU-rRNA)"/>
    <property type="evidence" value="ECO:0007669"/>
    <property type="project" value="TreeGrafter"/>
</dbReference>
<keyword evidence="4" id="KW-0694">RNA-binding</keyword>
<dbReference type="InterPro" id="IPR039119">
    <property type="entry name" value="ABT1/Esf2"/>
</dbReference>
<dbReference type="GeneID" id="113167603"/>
<keyword evidence="5" id="KW-0539">Nucleus</keyword>
<evidence type="ECO:0000256" key="6">
    <source>
        <dbReference type="SAM" id="MobiDB-lite"/>
    </source>
</evidence>
<gene>
    <name evidence="7" type="primary">ABT1</name>
</gene>
<evidence type="ECO:0000256" key="2">
    <source>
        <dbReference type="ARBA" id="ARBA00005819"/>
    </source>
</evidence>
<evidence type="ECO:0000313" key="7">
    <source>
        <dbReference type="Ensembl" id="ENSATEP00000027482.3"/>
    </source>
</evidence>
<dbReference type="PANTHER" id="PTHR12311">
    <property type="entry name" value="ACTIVATOR OF BASAL TRANSCRIPTION 1"/>
    <property type="match status" value="1"/>
</dbReference>
<dbReference type="STRING" id="64144.ENSATEP00000027482"/>
<accession>A0A3Q1IYU7</accession>
<feature type="compositionally biased region" description="Acidic residues" evidence="6">
    <location>
        <begin position="33"/>
        <end position="43"/>
    </location>
</feature>
<feature type="compositionally biased region" description="Basic and acidic residues" evidence="6">
    <location>
        <begin position="1"/>
        <end position="16"/>
    </location>
</feature>
<dbReference type="GeneTree" id="ENSGT00390000002062"/>
<dbReference type="InterPro" id="IPR012677">
    <property type="entry name" value="Nucleotide-bd_a/b_plait_sf"/>
</dbReference>
<feature type="region of interest" description="Disordered" evidence="6">
    <location>
        <begin position="1"/>
        <end position="57"/>
    </location>
</feature>
<proteinExistence type="inferred from homology"/>
<dbReference type="GO" id="GO:0005730">
    <property type="term" value="C:nucleolus"/>
    <property type="evidence" value="ECO:0007669"/>
    <property type="project" value="UniProtKB-SubCell"/>
</dbReference>
<reference evidence="7" key="2">
    <citation type="submission" date="2025-08" db="UniProtKB">
        <authorList>
            <consortium name="Ensembl"/>
        </authorList>
    </citation>
    <scope>IDENTIFICATION</scope>
</reference>
<dbReference type="Gene3D" id="3.30.70.330">
    <property type="match status" value="1"/>
</dbReference>
<organism evidence="7 8">
    <name type="scientific">Anabas testudineus</name>
    <name type="common">Climbing perch</name>
    <name type="synonym">Anthias testudineus</name>
    <dbReference type="NCBI Taxonomy" id="64144"/>
    <lineage>
        <taxon>Eukaryota</taxon>
        <taxon>Metazoa</taxon>
        <taxon>Chordata</taxon>
        <taxon>Craniata</taxon>
        <taxon>Vertebrata</taxon>
        <taxon>Euteleostomi</taxon>
        <taxon>Actinopterygii</taxon>
        <taxon>Neopterygii</taxon>
        <taxon>Teleostei</taxon>
        <taxon>Neoteleostei</taxon>
        <taxon>Acanthomorphata</taxon>
        <taxon>Anabantaria</taxon>
        <taxon>Anabantiformes</taxon>
        <taxon>Anabantoidei</taxon>
        <taxon>Anabantidae</taxon>
        <taxon>Anabas</taxon>
    </lineage>
</organism>
<name>A0A3Q1IYU7_ANATE</name>
<dbReference type="GO" id="GO:0003723">
    <property type="term" value="F:RNA binding"/>
    <property type="evidence" value="ECO:0007669"/>
    <property type="project" value="UniProtKB-KW"/>
</dbReference>
<dbReference type="Ensembl" id="ENSATET00000027913.3">
    <property type="protein sequence ID" value="ENSATEP00000027482.3"/>
    <property type="gene ID" value="ENSATEG00000018998.3"/>
</dbReference>
<dbReference type="InParanoid" id="A0A3Q1IYU7"/>
<dbReference type="InterPro" id="IPR035979">
    <property type="entry name" value="RBD_domain_sf"/>
</dbReference>
<dbReference type="AlphaFoldDB" id="A0A3Q1IYU7"/>
<evidence type="ECO:0000256" key="4">
    <source>
        <dbReference type="ARBA" id="ARBA00022884"/>
    </source>
</evidence>
<reference evidence="7" key="3">
    <citation type="submission" date="2025-09" db="UniProtKB">
        <authorList>
            <consortium name="Ensembl"/>
        </authorList>
    </citation>
    <scope>IDENTIFICATION</scope>
</reference>
<dbReference type="GO" id="GO:0000447">
    <property type="term" value="P:endonucleolytic cleavage in ITS1 to separate SSU-rRNA from 5.8S rRNA and LSU-rRNA from tricistronic rRNA transcript (SSU-rRNA, 5.8S rRNA, LSU-rRNA)"/>
    <property type="evidence" value="ECO:0007669"/>
    <property type="project" value="TreeGrafter"/>
</dbReference>
<comment type="subcellular location">
    <subcellularLocation>
        <location evidence="1">Nucleus</location>
        <location evidence="1">Nucleolus</location>
    </subcellularLocation>
</comment>
<dbReference type="CDD" id="cd12263">
    <property type="entry name" value="RRM_ABT1_like"/>
    <property type="match status" value="1"/>
</dbReference>
<dbReference type="GO" id="GO:0034462">
    <property type="term" value="P:small-subunit processome assembly"/>
    <property type="evidence" value="ECO:0007669"/>
    <property type="project" value="TreeGrafter"/>
</dbReference>
<evidence type="ECO:0000313" key="8">
    <source>
        <dbReference type="Proteomes" id="UP000265040"/>
    </source>
</evidence>
<keyword evidence="8" id="KW-1185">Reference proteome</keyword>
<feature type="compositionally biased region" description="Basic and acidic residues" evidence="6">
    <location>
        <begin position="23"/>
        <end position="32"/>
    </location>
</feature>
<comment type="similarity">
    <text evidence="2">Belongs to the ESF2/ABP1 family.</text>
</comment>
<evidence type="ECO:0000256" key="5">
    <source>
        <dbReference type="ARBA" id="ARBA00023242"/>
    </source>
</evidence>
<protein>
    <recommendedName>
        <fullName evidence="3">Activator of basal transcription 1</fullName>
    </recommendedName>
</protein>
<dbReference type="FunCoup" id="A0A3Q1IYU7">
    <property type="interactions" value="1540"/>
</dbReference>
<reference evidence="7" key="1">
    <citation type="submission" date="2021-04" db="EMBL/GenBank/DDBJ databases">
        <authorList>
            <consortium name="Wellcome Sanger Institute Data Sharing"/>
        </authorList>
    </citation>
    <scope>NUCLEOTIDE SEQUENCE [LARGE SCALE GENOMIC DNA]</scope>
</reference>
<dbReference type="GO" id="GO:0000472">
    <property type="term" value="P:endonucleolytic cleavage to generate mature 5'-end of SSU-rRNA from (SSU-rRNA, 5.8S rRNA, LSU-rRNA)"/>
    <property type="evidence" value="ECO:0007669"/>
    <property type="project" value="TreeGrafter"/>
</dbReference>
<dbReference type="SUPFAM" id="SSF54928">
    <property type="entry name" value="RNA-binding domain, RBD"/>
    <property type="match status" value="1"/>
</dbReference>
<evidence type="ECO:0000256" key="1">
    <source>
        <dbReference type="ARBA" id="ARBA00004604"/>
    </source>
</evidence>
<sequence>MQRKEEDRKTAAQRDRDEEEEKEGTAAERGGNDEEEEDDDDKDADDKKKKPKHKMSSCLDRKCIPGILYLGHIPPRLRPKHLRNLLSAYGEVGRIFLQPEDQQVRKRKRKSGLRRCDFTEGWVEFRDKRVAKQVAASLHNTPMGNRKRQRFSSDLWSMKYLHRFQWTHLSERLAYEQTILQQRLRTEVSQAKRETNFYLNNVEKSSHLDKLRRKRQRDGQQVEEKMWDFSQRQTEEEIQIKKKRKKDSVSQEHLDKARLIQQKSQSNVSLLVKIFNSSQSE</sequence>
<dbReference type="RefSeq" id="XP_026224156.1">
    <property type="nucleotide sequence ID" value="XM_026368371.1"/>
</dbReference>
<evidence type="ECO:0000256" key="3">
    <source>
        <dbReference type="ARBA" id="ARBA00020737"/>
    </source>
</evidence>
<dbReference type="PANTHER" id="PTHR12311:SF7">
    <property type="entry name" value="ACTIVATOR OF BASAL TRANSCRIPTION 1"/>
    <property type="match status" value="1"/>
</dbReference>
<dbReference type="Proteomes" id="UP000265040">
    <property type="component" value="Chromosome 7"/>
</dbReference>
<dbReference type="InterPro" id="IPR034353">
    <property type="entry name" value="ABT1/ESF2_RRM"/>
</dbReference>